<proteinExistence type="predicted"/>
<sequence length="151" mass="17725">MSDDKWKQDLDAFFEAQEQEDKRKEQEAIANLNNESKEAAEAATFFHTVAKAAFEEIATQLKQHGRMVWVNVTNNSAHIRVEYGDVHELNFTLRARGRIVYTIERFNQDGKAQSREGFIDRAFNDTFSNLTQDKIIRHTLERYKDNVRRSR</sequence>
<keyword evidence="1" id="KW-0175">Coiled coil</keyword>
<gene>
    <name evidence="2" type="ORF">G4Y79_07720</name>
</gene>
<evidence type="ECO:0000313" key="3">
    <source>
        <dbReference type="Proteomes" id="UP000594468"/>
    </source>
</evidence>
<evidence type="ECO:0000313" key="2">
    <source>
        <dbReference type="EMBL" id="QPC84251.1"/>
    </source>
</evidence>
<organism evidence="2 3">
    <name type="scientific">Phototrophicus methaneseepsis</name>
    <dbReference type="NCBI Taxonomy" id="2710758"/>
    <lineage>
        <taxon>Bacteria</taxon>
        <taxon>Bacillati</taxon>
        <taxon>Chloroflexota</taxon>
        <taxon>Candidatus Thermofontia</taxon>
        <taxon>Phototrophicales</taxon>
        <taxon>Phototrophicaceae</taxon>
        <taxon>Phototrophicus</taxon>
    </lineage>
</organism>
<feature type="coiled-coil region" evidence="1">
    <location>
        <begin position="15"/>
        <end position="42"/>
    </location>
</feature>
<dbReference type="RefSeq" id="WP_195172314.1">
    <property type="nucleotide sequence ID" value="NZ_CP062983.1"/>
</dbReference>
<accession>A0A7S8EC78</accession>
<protein>
    <submittedName>
        <fullName evidence="2">Uncharacterized protein</fullName>
    </submittedName>
</protein>
<dbReference type="EMBL" id="CP062983">
    <property type="protein sequence ID" value="QPC84251.1"/>
    <property type="molecule type" value="Genomic_DNA"/>
</dbReference>
<dbReference type="AlphaFoldDB" id="A0A7S8EC78"/>
<name>A0A7S8EC78_9CHLR</name>
<keyword evidence="3" id="KW-1185">Reference proteome</keyword>
<evidence type="ECO:0000256" key="1">
    <source>
        <dbReference type="SAM" id="Coils"/>
    </source>
</evidence>
<dbReference type="KEGG" id="pmet:G4Y79_07720"/>
<dbReference type="Proteomes" id="UP000594468">
    <property type="component" value="Chromosome"/>
</dbReference>
<reference evidence="2 3" key="1">
    <citation type="submission" date="2020-02" db="EMBL/GenBank/DDBJ databases">
        <authorList>
            <person name="Zheng R.K."/>
            <person name="Sun C.M."/>
        </authorList>
    </citation>
    <scope>NUCLEOTIDE SEQUENCE [LARGE SCALE GENOMIC DNA]</scope>
    <source>
        <strain evidence="3">rifampicinis</strain>
    </source>
</reference>